<dbReference type="Gene3D" id="1.10.287.4300">
    <property type="entry name" value="Stage III sporulation protein AH-like"/>
    <property type="match status" value="1"/>
</dbReference>
<evidence type="ECO:0000313" key="2">
    <source>
        <dbReference type="Proteomes" id="UP000824258"/>
    </source>
</evidence>
<reference evidence="1" key="2">
    <citation type="journal article" date="2021" name="PeerJ">
        <title>Extensive microbial diversity within the chicken gut microbiome revealed by metagenomics and culture.</title>
        <authorList>
            <person name="Gilroy R."/>
            <person name="Ravi A."/>
            <person name="Getino M."/>
            <person name="Pursley I."/>
            <person name="Horton D.L."/>
            <person name="Alikhan N.F."/>
            <person name="Baker D."/>
            <person name="Gharbi K."/>
            <person name="Hall N."/>
            <person name="Watson M."/>
            <person name="Adriaenssens E.M."/>
            <person name="Foster-Nyarko E."/>
            <person name="Jarju S."/>
            <person name="Secka A."/>
            <person name="Antonio M."/>
            <person name="Oren A."/>
            <person name="Chaudhuri R.R."/>
            <person name="La Ragione R."/>
            <person name="Hildebrand F."/>
            <person name="Pallen M.J."/>
        </authorList>
    </citation>
    <scope>NUCLEOTIDE SEQUENCE</scope>
    <source>
        <strain evidence="1">ChiHjej9B8-7071</strain>
    </source>
</reference>
<dbReference type="InterPro" id="IPR024232">
    <property type="entry name" value="SpoIIIAH"/>
</dbReference>
<protein>
    <submittedName>
        <fullName evidence="1">SpoIIIAH-like family protein</fullName>
    </submittedName>
</protein>
<dbReference type="AlphaFoldDB" id="A0A9D1A878"/>
<accession>A0A9D1A878</accession>
<dbReference type="Proteomes" id="UP000824258">
    <property type="component" value="Unassembled WGS sequence"/>
</dbReference>
<proteinExistence type="predicted"/>
<evidence type="ECO:0000313" key="1">
    <source>
        <dbReference type="EMBL" id="HIR09748.1"/>
    </source>
</evidence>
<comment type="caution">
    <text evidence="1">The sequence shown here is derived from an EMBL/GenBank/DDBJ whole genome shotgun (WGS) entry which is preliminary data.</text>
</comment>
<reference evidence="1" key="1">
    <citation type="submission" date="2020-10" db="EMBL/GenBank/DDBJ databases">
        <authorList>
            <person name="Gilroy R."/>
        </authorList>
    </citation>
    <scope>NUCLEOTIDE SEQUENCE</scope>
    <source>
        <strain evidence="1">ChiHjej9B8-7071</strain>
    </source>
</reference>
<dbReference type="InterPro" id="IPR038503">
    <property type="entry name" value="SpoIIIAH_sf"/>
</dbReference>
<organism evidence="1 2">
    <name type="scientific">Candidatus Avoscillospira stercoripullorum</name>
    <dbReference type="NCBI Taxonomy" id="2840709"/>
    <lineage>
        <taxon>Bacteria</taxon>
        <taxon>Bacillati</taxon>
        <taxon>Bacillota</taxon>
        <taxon>Clostridia</taxon>
        <taxon>Eubacteriales</taxon>
        <taxon>Oscillospiraceae</taxon>
        <taxon>Oscillospiraceae incertae sedis</taxon>
        <taxon>Candidatus Avoscillospira</taxon>
    </lineage>
</organism>
<dbReference type="Pfam" id="PF12685">
    <property type="entry name" value="SpoIIIAH"/>
    <property type="match status" value="1"/>
</dbReference>
<dbReference type="EMBL" id="DVGD01000153">
    <property type="protein sequence ID" value="HIR09748.1"/>
    <property type="molecule type" value="Genomic_DNA"/>
</dbReference>
<sequence length="186" mass="19857">MKTWKRNAIAATILVLICAGVYLNWNANQLEAVDFTETLNAEQVLNDATLTLSDTSDDAQAVSAEESASTTEYFAKIRLSRQESRDSAVETLQETIAFEDGSESATAAALSLDGIVSDALAESQIESLIIAKGFEDCVAYMGDETIDIAVSAPAEGLADADVALISDIVTAQSDYTLDQIHIIEVK</sequence>
<gene>
    <name evidence="1" type="ORF">IAA70_05025</name>
</gene>
<name>A0A9D1A878_9FIRM</name>